<name>A0A1M3KYE3_9BACT</name>
<dbReference type="PRINTS" id="PR01021">
    <property type="entry name" value="OMPADOMAIN"/>
</dbReference>
<dbReference type="SUPFAM" id="SSF103088">
    <property type="entry name" value="OmpA-like"/>
    <property type="match status" value="2"/>
</dbReference>
<reference evidence="8 9" key="1">
    <citation type="submission" date="2016-09" db="EMBL/GenBank/DDBJ databases">
        <title>Genome-resolved meta-omics ties microbial dynamics to process performance in biotechnology for thiocyanate degradation.</title>
        <authorList>
            <person name="Kantor R.S."/>
            <person name="Huddy R.J."/>
            <person name="Iyer R."/>
            <person name="Thomas B.C."/>
            <person name="Brown C.T."/>
            <person name="Anantharaman K."/>
            <person name="Tringe S."/>
            <person name="Hettich R.L."/>
            <person name="Harrison S.T."/>
            <person name="Banfield J.F."/>
        </authorList>
    </citation>
    <scope>NUCLEOTIDE SEQUENCE [LARGE SCALE GENOMIC DNA]</scope>
    <source>
        <strain evidence="8">59-99</strain>
    </source>
</reference>
<evidence type="ECO:0000259" key="7">
    <source>
        <dbReference type="PROSITE" id="PS51123"/>
    </source>
</evidence>
<evidence type="ECO:0000313" key="8">
    <source>
        <dbReference type="EMBL" id="OJX57259.1"/>
    </source>
</evidence>
<keyword evidence="3" id="KW-0998">Cell outer membrane</keyword>
<proteinExistence type="predicted"/>
<dbReference type="PROSITE" id="PS51123">
    <property type="entry name" value="OMPA_2"/>
    <property type="match status" value="2"/>
</dbReference>
<dbReference type="Proteomes" id="UP000184233">
    <property type="component" value="Unassembled WGS sequence"/>
</dbReference>
<dbReference type="InterPro" id="IPR006665">
    <property type="entry name" value="OmpA-like"/>
</dbReference>
<dbReference type="CDD" id="cd07185">
    <property type="entry name" value="OmpA_C-like"/>
    <property type="match status" value="1"/>
</dbReference>
<dbReference type="Pfam" id="PF00691">
    <property type="entry name" value="OmpA"/>
    <property type="match status" value="1"/>
</dbReference>
<evidence type="ECO:0000256" key="3">
    <source>
        <dbReference type="ARBA" id="ARBA00023237"/>
    </source>
</evidence>
<feature type="chain" id="PRO_5012589695" description="OmpA-like domain-containing protein" evidence="6">
    <location>
        <begin position="25"/>
        <end position="663"/>
    </location>
</feature>
<organism evidence="8 9">
    <name type="scientific">Candidatus Kapaibacterium thiocyanatum</name>
    <dbReference type="NCBI Taxonomy" id="1895771"/>
    <lineage>
        <taxon>Bacteria</taxon>
        <taxon>Pseudomonadati</taxon>
        <taxon>Candidatus Kapaibacteriota</taxon>
        <taxon>Candidatus Kapaibacteriia</taxon>
        <taxon>Candidatus Kapaibacteriales</taxon>
        <taxon>Candidatus Kapaibacteriaceae</taxon>
        <taxon>Candidatus Kapaibacterium</taxon>
    </lineage>
</organism>
<evidence type="ECO:0000313" key="9">
    <source>
        <dbReference type="Proteomes" id="UP000184233"/>
    </source>
</evidence>
<sequence>MKRMSILGRLCAALLFGSGAVAVAQPPSIGVKGGYQYIWNTSSISIIPGSDDCGNFTNGTASGFFAGLTGEYALFGGLIEASGALVFSSRPAQLTTMSNDNFEVLDPGTNSYVPLRRQHAFQSTLGYVNVEVGLRVKPLAWLPVYLRIAADAGNPLVGSNYTQSEEIVEPSTVLFPGGLKRRPTGSGEFPGLGTSYGAIGSIGAEIPWMENVTICPEVGYRRGLNSVTSTDTWNQSMLMAGVQVRYTFNEPAPVPAVRRPEEPSTPPSPPPTASVKEPAPVMIASISTTPLELRETVVTQTFPLLPYLFFDSTSATLRERYTSNEPTDGFNEQALPKQTLPIYYRMLDVIGRRMVDNPRATLTVTGTTDGRELPAVDERKKLAERRAQNVISYLTSRWGLATSRFVLRTLDRPALVSSDRYAEGWEENRRVELASSEPTVMGPVVHTRFNEYIPVQPRHEFTTSVRNPELARSWNLDVGRARTSVATRGGDGLAPERIVFDLDQDMTDKLGPVVNPVDTLDARLAVTQQDGSTVDASTRFPLIKTVSNYEVSRLSLIVFDFDQSLISEQNREMMKRVIAASARPNSTATIKGTTDRLGELSHNMELSQSRARAVQQYLASVAPQVRLDQVTGVGPSDLPYDNNLPEGRYYCRTVSLTITTPLR</sequence>
<dbReference type="Gene3D" id="3.30.1330.60">
    <property type="entry name" value="OmpA-like domain"/>
    <property type="match status" value="2"/>
</dbReference>
<dbReference type="EMBL" id="MKVH01000024">
    <property type="protein sequence ID" value="OJX57259.1"/>
    <property type="molecule type" value="Genomic_DNA"/>
</dbReference>
<gene>
    <name evidence="8" type="ORF">BGO89_12280</name>
</gene>
<keyword evidence="6" id="KW-0732">Signal</keyword>
<protein>
    <recommendedName>
        <fullName evidence="7">OmpA-like domain-containing protein</fullName>
    </recommendedName>
</protein>
<evidence type="ECO:0000256" key="2">
    <source>
        <dbReference type="ARBA" id="ARBA00023136"/>
    </source>
</evidence>
<dbReference type="GO" id="GO:0009279">
    <property type="term" value="C:cell outer membrane"/>
    <property type="evidence" value="ECO:0007669"/>
    <property type="project" value="UniProtKB-SubCell"/>
</dbReference>
<dbReference type="PANTHER" id="PTHR30329:SF21">
    <property type="entry name" value="LIPOPROTEIN YIAD-RELATED"/>
    <property type="match status" value="1"/>
</dbReference>
<feature type="domain" description="OmpA-like" evidence="7">
    <location>
        <begin position="546"/>
        <end position="662"/>
    </location>
</feature>
<evidence type="ECO:0000256" key="6">
    <source>
        <dbReference type="SAM" id="SignalP"/>
    </source>
</evidence>
<keyword evidence="2 4" id="KW-0472">Membrane</keyword>
<accession>A0A1M3KYE3</accession>
<dbReference type="STRING" id="1895771.BGO89_12280"/>
<feature type="region of interest" description="Disordered" evidence="5">
    <location>
        <begin position="254"/>
        <end position="278"/>
    </location>
</feature>
<feature type="compositionally biased region" description="Pro residues" evidence="5">
    <location>
        <begin position="263"/>
        <end position="272"/>
    </location>
</feature>
<feature type="domain" description="OmpA-like" evidence="7">
    <location>
        <begin position="297"/>
        <end position="439"/>
    </location>
</feature>
<dbReference type="PANTHER" id="PTHR30329">
    <property type="entry name" value="STATOR ELEMENT OF FLAGELLAR MOTOR COMPLEX"/>
    <property type="match status" value="1"/>
</dbReference>
<comment type="subcellular location">
    <subcellularLocation>
        <location evidence="1">Cell outer membrane</location>
    </subcellularLocation>
</comment>
<feature type="signal peptide" evidence="6">
    <location>
        <begin position="1"/>
        <end position="24"/>
    </location>
</feature>
<dbReference type="AlphaFoldDB" id="A0A1M3KYE3"/>
<dbReference type="InterPro" id="IPR036737">
    <property type="entry name" value="OmpA-like_sf"/>
</dbReference>
<dbReference type="InterPro" id="IPR050330">
    <property type="entry name" value="Bact_OuterMem_StrucFunc"/>
</dbReference>
<evidence type="ECO:0000256" key="4">
    <source>
        <dbReference type="PROSITE-ProRule" id="PRU00473"/>
    </source>
</evidence>
<comment type="caution">
    <text evidence="8">The sequence shown here is derived from an EMBL/GenBank/DDBJ whole genome shotgun (WGS) entry which is preliminary data.</text>
</comment>
<evidence type="ECO:0000256" key="5">
    <source>
        <dbReference type="SAM" id="MobiDB-lite"/>
    </source>
</evidence>
<evidence type="ECO:0000256" key="1">
    <source>
        <dbReference type="ARBA" id="ARBA00004442"/>
    </source>
</evidence>
<dbReference type="InterPro" id="IPR006664">
    <property type="entry name" value="OMP_bac"/>
</dbReference>